<name>A0A3D4T0W8_9CORY</name>
<dbReference type="EMBL" id="DQID01000267">
    <property type="protein sequence ID" value="HCT15168.1"/>
    <property type="molecule type" value="Genomic_DNA"/>
</dbReference>
<comment type="caution">
    <text evidence="4">The sequence shown here is derived from an EMBL/GenBank/DDBJ whole genome shotgun (WGS) entry which is preliminary data.</text>
</comment>
<reference evidence="4 5" key="1">
    <citation type="journal article" date="2018" name="Nat. Biotechnol.">
        <title>A standardized bacterial taxonomy based on genome phylogeny substantially revises the tree of life.</title>
        <authorList>
            <person name="Parks D.H."/>
            <person name="Chuvochina M."/>
            <person name="Waite D.W."/>
            <person name="Rinke C."/>
            <person name="Skarshewski A."/>
            <person name="Chaumeil P.A."/>
            <person name="Hugenholtz P."/>
        </authorList>
    </citation>
    <scope>NUCLEOTIDE SEQUENCE [LARGE SCALE GENOMIC DNA]</scope>
    <source>
        <strain evidence="4">UBA11247</strain>
    </source>
</reference>
<gene>
    <name evidence="4" type="ORF">DIW82_10410</name>
</gene>
<feature type="domain" description="PTS EIIB type-2" evidence="3">
    <location>
        <begin position="42"/>
        <end position="134"/>
    </location>
</feature>
<dbReference type="Pfam" id="PF02302">
    <property type="entry name" value="PTS_IIB"/>
    <property type="match status" value="1"/>
</dbReference>
<evidence type="ECO:0000313" key="5">
    <source>
        <dbReference type="Proteomes" id="UP000261739"/>
    </source>
</evidence>
<dbReference type="CDD" id="cd05563">
    <property type="entry name" value="PTS_IIB_ascorbate"/>
    <property type="match status" value="1"/>
</dbReference>
<dbReference type="Proteomes" id="UP000261739">
    <property type="component" value="Unassembled WGS sequence"/>
</dbReference>
<dbReference type="GO" id="GO:0009401">
    <property type="term" value="P:phosphoenolpyruvate-dependent sugar phosphotransferase system"/>
    <property type="evidence" value="ECO:0007669"/>
    <property type="project" value="InterPro"/>
</dbReference>
<evidence type="ECO:0000313" key="4">
    <source>
        <dbReference type="EMBL" id="HCT15168.1"/>
    </source>
</evidence>
<keyword evidence="4" id="KW-0813">Transport</keyword>
<dbReference type="InterPro" id="IPR036095">
    <property type="entry name" value="PTS_EIIB-like_sf"/>
</dbReference>
<dbReference type="InterPro" id="IPR013011">
    <property type="entry name" value="PTS_EIIB_2"/>
</dbReference>
<dbReference type="SUPFAM" id="SSF52794">
    <property type="entry name" value="PTS system IIB component-like"/>
    <property type="match status" value="1"/>
</dbReference>
<keyword evidence="1" id="KW-0808">Transferase</keyword>
<evidence type="ECO:0000256" key="2">
    <source>
        <dbReference type="SAM" id="MobiDB-lite"/>
    </source>
</evidence>
<accession>A0A3D4T0W8</accession>
<evidence type="ECO:0000256" key="1">
    <source>
        <dbReference type="ARBA" id="ARBA00022679"/>
    </source>
</evidence>
<dbReference type="PROSITE" id="PS51099">
    <property type="entry name" value="PTS_EIIB_TYPE_2"/>
    <property type="match status" value="1"/>
</dbReference>
<feature type="non-terminal residue" evidence="4">
    <location>
        <position position="1"/>
    </location>
</feature>
<protein>
    <submittedName>
        <fullName evidence="4">PTS sugar transporter</fullName>
    </submittedName>
</protein>
<proteinExistence type="predicted"/>
<keyword evidence="4" id="KW-0762">Sugar transport</keyword>
<organism evidence="4 5">
    <name type="scientific">Corynebacterium nuruki</name>
    <dbReference type="NCBI Taxonomy" id="1032851"/>
    <lineage>
        <taxon>Bacteria</taxon>
        <taxon>Bacillati</taxon>
        <taxon>Actinomycetota</taxon>
        <taxon>Actinomycetes</taxon>
        <taxon>Mycobacteriales</taxon>
        <taxon>Corynebacteriaceae</taxon>
        <taxon>Corynebacterium</taxon>
    </lineage>
</organism>
<sequence>GSPSPPTAPPAAAAATGTAPGTATGAAEAAETGAYPGGNTRDHILTVCGNGVGTSLFLKNTVEQVLDRWGWGPFLTVEATDTISAKGKAGEADVMMTSGSIADTLGDPGIPVWVINDFTDETEIDAALRQIYDL</sequence>
<feature type="compositionally biased region" description="Low complexity" evidence="2">
    <location>
        <begin position="10"/>
        <end position="38"/>
    </location>
</feature>
<dbReference type="GO" id="GO:0008982">
    <property type="term" value="F:protein-N(PI)-phosphohistidine-sugar phosphotransferase activity"/>
    <property type="evidence" value="ECO:0007669"/>
    <property type="project" value="InterPro"/>
</dbReference>
<feature type="region of interest" description="Disordered" evidence="2">
    <location>
        <begin position="1"/>
        <end position="38"/>
    </location>
</feature>
<dbReference type="Gene3D" id="3.40.50.2300">
    <property type="match status" value="1"/>
</dbReference>
<dbReference type="AlphaFoldDB" id="A0A3D4T0W8"/>
<dbReference type="InterPro" id="IPR003501">
    <property type="entry name" value="PTS_EIIB_2/3"/>
</dbReference>
<dbReference type="STRING" id="863239.GCA_000213935_00233"/>
<evidence type="ECO:0000259" key="3">
    <source>
        <dbReference type="PROSITE" id="PS51099"/>
    </source>
</evidence>